<dbReference type="NCBIfam" id="TIGR00022">
    <property type="entry name" value="YhcH/YjgK/YiaL family protein"/>
    <property type="match status" value="1"/>
</dbReference>
<comment type="caution">
    <text evidence="1">The sequence shown here is derived from an EMBL/GenBank/DDBJ whole genome shotgun (WGS) entry which is preliminary data.</text>
</comment>
<dbReference type="GO" id="GO:0005829">
    <property type="term" value="C:cytosol"/>
    <property type="evidence" value="ECO:0007669"/>
    <property type="project" value="TreeGrafter"/>
</dbReference>
<evidence type="ECO:0008006" key="3">
    <source>
        <dbReference type="Google" id="ProtNLM"/>
    </source>
</evidence>
<dbReference type="Proteomes" id="UP000182835">
    <property type="component" value="Unassembled WGS sequence"/>
</dbReference>
<dbReference type="SUPFAM" id="SSF51197">
    <property type="entry name" value="Clavaminate synthase-like"/>
    <property type="match status" value="1"/>
</dbReference>
<reference evidence="1 2" key="1">
    <citation type="submission" date="2014-12" db="EMBL/GenBank/DDBJ databases">
        <title>Draft genome sequences of 29 type strains of Enterococci.</title>
        <authorList>
            <person name="Zhong Z."/>
            <person name="Sun Z."/>
            <person name="Liu W."/>
            <person name="Zhang W."/>
            <person name="Zhang H."/>
        </authorList>
    </citation>
    <scope>NUCLEOTIDE SEQUENCE [LARGE SCALE GENOMIC DNA]</scope>
    <source>
        <strain evidence="1 2">DSM 21207</strain>
    </source>
</reference>
<sequence length="144" mass="16361">MKDLIHFFEINDWQKLEEGAIPILEEKVFGNCFTYVADGASGDFFETHYKYLDVHLVIENTEDMAVSTAQSTTISQTYDEAKDIEFYQGKVEQLVHLNPGDCLITFPEDLHQPKVKVNAQVVKKAVFKLAITNSEEDCHGNTKT</sequence>
<gene>
    <name evidence="1" type="ORF">RU96_GL001497</name>
</gene>
<dbReference type="EMBL" id="JXKG01000029">
    <property type="protein sequence ID" value="OJG13941.1"/>
    <property type="molecule type" value="Genomic_DNA"/>
</dbReference>
<dbReference type="AlphaFoldDB" id="A0A1L8R2F7"/>
<organism evidence="1 2">
    <name type="scientific">Enterococcus canintestini</name>
    <dbReference type="NCBI Taxonomy" id="317010"/>
    <lineage>
        <taxon>Bacteria</taxon>
        <taxon>Bacillati</taxon>
        <taxon>Bacillota</taxon>
        <taxon>Bacilli</taxon>
        <taxon>Lactobacillales</taxon>
        <taxon>Enterococcaceae</taxon>
        <taxon>Enterococcus</taxon>
    </lineage>
</organism>
<evidence type="ECO:0000313" key="1">
    <source>
        <dbReference type="EMBL" id="OJG13941.1"/>
    </source>
</evidence>
<dbReference type="PANTHER" id="PTHR34986:SF1">
    <property type="entry name" value="PROTEIN YIAL"/>
    <property type="match status" value="1"/>
</dbReference>
<dbReference type="STRING" id="317010.RU96_GL001497"/>
<dbReference type="Gene3D" id="2.60.120.370">
    <property type="entry name" value="YhcH/YjgK/YiaL"/>
    <property type="match status" value="1"/>
</dbReference>
<evidence type="ECO:0000313" key="2">
    <source>
        <dbReference type="Proteomes" id="UP000182835"/>
    </source>
</evidence>
<dbReference type="Pfam" id="PF04074">
    <property type="entry name" value="DUF386"/>
    <property type="match status" value="1"/>
</dbReference>
<dbReference type="PANTHER" id="PTHR34986">
    <property type="entry name" value="EVOLVED BETA-GALACTOSIDASE SUBUNIT BETA"/>
    <property type="match status" value="1"/>
</dbReference>
<dbReference type="InterPro" id="IPR037012">
    <property type="entry name" value="NanQ/TabA/YiaL_sf"/>
</dbReference>
<proteinExistence type="predicted"/>
<accession>A0A1L8R2F7</accession>
<name>A0A1L8R2F7_9ENTE</name>
<dbReference type="InterPro" id="IPR004375">
    <property type="entry name" value="NanQ/TabA/YiaL"/>
</dbReference>
<protein>
    <recommendedName>
        <fullName evidence="3">YhcH/YjgK/YiaL family protein</fullName>
    </recommendedName>
</protein>